<dbReference type="AlphaFoldDB" id="A0A9Q0RL04"/>
<evidence type="ECO:0000313" key="3">
    <source>
        <dbReference type="Proteomes" id="UP001142055"/>
    </source>
</evidence>
<dbReference type="PROSITE" id="PS51257">
    <property type="entry name" value="PROKAR_LIPOPROTEIN"/>
    <property type="match status" value="1"/>
</dbReference>
<evidence type="ECO:0008006" key="4">
    <source>
        <dbReference type="Google" id="ProtNLM"/>
    </source>
</evidence>
<protein>
    <recommendedName>
        <fullName evidence="4">Blo t 7 allergen</fullName>
    </recommendedName>
</protein>
<dbReference type="Proteomes" id="UP001142055">
    <property type="component" value="Chromosome 3"/>
</dbReference>
<comment type="caution">
    <text evidence="2">The sequence shown here is derived from an EMBL/GenBank/DDBJ whole genome shotgun (WGS) entry which is preliminary data.</text>
</comment>
<proteinExistence type="predicted"/>
<dbReference type="InterPro" id="IPR038602">
    <property type="entry name" value="Mite_allergen_7_sf"/>
</dbReference>
<evidence type="ECO:0000256" key="1">
    <source>
        <dbReference type="SAM" id="SignalP"/>
    </source>
</evidence>
<feature type="signal peptide" evidence="1">
    <location>
        <begin position="1"/>
        <end position="17"/>
    </location>
</feature>
<sequence>MMKFLALTLLLVAAVSCDDTADNFVDQIIKSIVTKDGFDPLHVPDGSMPLDKKVGLIHLKGTIDIRETVVVGLSKAHRVGEAVMFNENGSFGAKLHLGDSNVKFHSALTVNLGKIIHPHLKADVKIGLIKLNFAIALDATTGKPSLKEFYVEELKGVTVEVHGLGLLDPLIDVIADIFVEVANKQARQLVTEIVKPIIEDELKNFKLN</sequence>
<gene>
    <name evidence="2" type="ORF">RDWZM_009102</name>
</gene>
<feature type="chain" id="PRO_5040234742" description="Blo t 7 allergen" evidence="1">
    <location>
        <begin position="18"/>
        <end position="208"/>
    </location>
</feature>
<dbReference type="OMA" id="VISLCCV"/>
<dbReference type="Pfam" id="PF16984">
    <property type="entry name" value="Grp7_allergen"/>
    <property type="match status" value="1"/>
</dbReference>
<keyword evidence="3" id="KW-1185">Reference proteome</keyword>
<reference evidence="2" key="1">
    <citation type="submission" date="2022-12" db="EMBL/GenBank/DDBJ databases">
        <title>Genome assemblies of Blomia tropicalis.</title>
        <authorList>
            <person name="Cui Y."/>
        </authorList>
    </citation>
    <scope>NUCLEOTIDE SEQUENCE</scope>
    <source>
        <tissue evidence="2">Adult mites</tissue>
    </source>
</reference>
<evidence type="ECO:0000313" key="2">
    <source>
        <dbReference type="EMBL" id="KAJ6217945.1"/>
    </source>
</evidence>
<organism evidence="2 3">
    <name type="scientific">Blomia tropicalis</name>
    <name type="common">Mite</name>
    <dbReference type="NCBI Taxonomy" id="40697"/>
    <lineage>
        <taxon>Eukaryota</taxon>
        <taxon>Metazoa</taxon>
        <taxon>Ecdysozoa</taxon>
        <taxon>Arthropoda</taxon>
        <taxon>Chelicerata</taxon>
        <taxon>Arachnida</taxon>
        <taxon>Acari</taxon>
        <taxon>Acariformes</taxon>
        <taxon>Sarcoptiformes</taxon>
        <taxon>Astigmata</taxon>
        <taxon>Glycyphagoidea</taxon>
        <taxon>Echimyopodidae</taxon>
        <taxon>Blomia</taxon>
    </lineage>
</organism>
<name>A0A9Q0RL04_BLOTA</name>
<dbReference type="Gene3D" id="3.15.10.50">
    <property type="match status" value="1"/>
</dbReference>
<keyword evidence="1" id="KW-0732">Signal</keyword>
<accession>A0A9Q0RL04</accession>
<dbReference type="InterPro" id="IPR020234">
    <property type="entry name" value="Mite_allergen_group-7"/>
</dbReference>
<dbReference type="EMBL" id="JAPWDV010000003">
    <property type="protein sequence ID" value="KAJ6217945.1"/>
    <property type="molecule type" value="Genomic_DNA"/>
</dbReference>